<organism evidence="1 2">
    <name type="scientific">Streptomyces qaidamensis</name>
    <dbReference type="NCBI Taxonomy" id="1783515"/>
    <lineage>
        <taxon>Bacteria</taxon>
        <taxon>Bacillati</taxon>
        <taxon>Actinomycetota</taxon>
        <taxon>Actinomycetes</taxon>
        <taxon>Kitasatosporales</taxon>
        <taxon>Streptomycetaceae</taxon>
        <taxon>Streptomyces</taxon>
        <taxon>Streptomyces aurantiacus group</taxon>
    </lineage>
</organism>
<evidence type="ECO:0000313" key="1">
    <source>
        <dbReference type="EMBL" id="AMW13296.1"/>
    </source>
</evidence>
<dbReference type="KEGG" id="stsi:A4E84_29665"/>
<proteinExistence type="predicted"/>
<dbReference type="RefSeq" id="WP_062929464.1">
    <property type="nucleotide sequence ID" value="NZ_CP015098.1"/>
</dbReference>
<dbReference type="Proteomes" id="UP000076096">
    <property type="component" value="Chromosome"/>
</dbReference>
<dbReference type="AlphaFoldDB" id="A0A143C759"/>
<accession>A0A143C759</accession>
<name>A0A143C759_9ACTN</name>
<keyword evidence="2" id="KW-1185">Reference proteome</keyword>
<reference evidence="2" key="1">
    <citation type="submission" date="2016-04" db="EMBL/GenBank/DDBJ databases">
        <authorList>
            <person name="Zhang B."/>
        </authorList>
    </citation>
    <scope>NUCLEOTIDE SEQUENCE [LARGE SCALE GENOMIC DNA]</scope>
    <source>
        <strain evidence="2">S10</strain>
    </source>
</reference>
<evidence type="ECO:0000313" key="2">
    <source>
        <dbReference type="Proteomes" id="UP000076096"/>
    </source>
</evidence>
<dbReference type="EMBL" id="CP015098">
    <property type="protein sequence ID" value="AMW13296.1"/>
    <property type="molecule type" value="Genomic_DNA"/>
</dbReference>
<gene>
    <name evidence="1" type="ORF">A4E84_29665</name>
</gene>
<sequence length="92" mass="10790">MGVKKILTIKLEIEVNEKVTRYSRLENTYGEVVIAAMEAARAEMPTDSIEQITTLARWEYRHWDPEPITYEKGEVPDLEDFADDEIEWLDED</sequence>
<protein>
    <submittedName>
        <fullName evidence="1">Uncharacterized protein</fullName>
    </submittedName>
</protein>